<name>A0A0F9TFA2_9ZZZZ</name>
<protein>
    <submittedName>
        <fullName evidence="1">Uncharacterized protein</fullName>
    </submittedName>
</protein>
<proteinExistence type="predicted"/>
<comment type="caution">
    <text evidence="1">The sequence shown here is derived from an EMBL/GenBank/DDBJ whole genome shotgun (WGS) entry which is preliminary data.</text>
</comment>
<reference evidence="1" key="1">
    <citation type="journal article" date="2015" name="Nature">
        <title>Complex archaea that bridge the gap between prokaryotes and eukaryotes.</title>
        <authorList>
            <person name="Spang A."/>
            <person name="Saw J.H."/>
            <person name="Jorgensen S.L."/>
            <person name="Zaremba-Niedzwiedzka K."/>
            <person name="Martijn J."/>
            <person name="Lind A.E."/>
            <person name="van Eijk R."/>
            <person name="Schleper C."/>
            <person name="Guy L."/>
            <person name="Ettema T.J."/>
        </authorList>
    </citation>
    <scope>NUCLEOTIDE SEQUENCE</scope>
</reference>
<accession>A0A0F9TFA2</accession>
<sequence length="50" mass="6343">MLLGGRWWHRLCRWLGFRRRRSTPRMFDSIEWAKLVRQRLRRDRGHGRHS</sequence>
<evidence type="ECO:0000313" key="1">
    <source>
        <dbReference type="EMBL" id="KKN77929.1"/>
    </source>
</evidence>
<dbReference type="AlphaFoldDB" id="A0A0F9TFA2"/>
<organism evidence="1">
    <name type="scientific">marine sediment metagenome</name>
    <dbReference type="NCBI Taxonomy" id="412755"/>
    <lineage>
        <taxon>unclassified sequences</taxon>
        <taxon>metagenomes</taxon>
        <taxon>ecological metagenomes</taxon>
    </lineage>
</organism>
<gene>
    <name evidence="1" type="ORF">LCGC14_0354940</name>
</gene>
<dbReference type="EMBL" id="LAZR01000271">
    <property type="protein sequence ID" value="KKN77929.1"/>
    <property type="molecule type" value="Genomic_DNA"/>
</dbReference>